<keyword evidence="3" id="KW-1185">Reference proteome</keyword>
<feature type="region of interest" description="Disordered" evidence="2">
    <location>
        <begin position="477"/>
        <end position="503"/>
    </location>
</feature>
<evidence type="ECO:0000256" key="2">
    <source>
        <dbReference type="SAM" id="MobiDB-lite"/>
    </source>
</evidence>
<dbReference type="SMART" id="SM00320">
    <property type="entry name" value="WD40"/>
    <property type="match status" value="7"/>
</dbReference>
<dbReference type="InterPro" id="IPR001680">
    <property type="entry name" value="WD40_rpt"/>
</dbReference>
<dbReference type="FunFam" id="2.130.10.10:FF:000492">
    <property type="entry name" value="LEC14B homolog isoform X2"/>
    <property type="match status" value="1"/>
</dbReference>
<dbReference type="PROSITE" id="PS50082">
    <property type="entry name" value="WD_REPEATS_2"/>
    <property type="match status" value="3"/>
</dbReference>
<proteinExistence type="predicted"/>
<feature type="repeat" description="WD" evidence="1">
    <location>
        <begin position="302"/>
        <end position="336"/>
    </location>
</feature>
<keyword evidence="1" id="KW-0853">WD repeat</keyword>
<gene>
    <name evidence="4" type="primary">LOC106746051</name>
</gene>
<dbReference type="AlphaFoldDB" id="A0A6P3XI75"/>
<protein>
    <submittedName>
        <fullName evidence="4">DDB1- and CUL4-associated factor 11</fullName>
    </submittedName>
</protein>
<dbReference type="Gene3D" id="2.130.10.10">
    <property type="entry name" value="YVTN repeat-like/Quinoprotein amine dehydrogenase"/>
    <property type="match status" value="2"/>
</dbReference>
<evidence type="ECO:0000256" key="1">
    <source>
        <dbReference type="PROSITE-ProRule" id="PRU00221"/>
    </source>
</evidence>
<dbReference type="GeneID" id="106746051"/>
<dbReference type="Proteomes" id="UP000515204">
    <property type="component" value="Unplaced"/>
</dbReference>
<dbReference type="InterPro" id="IPR051859">
    <property type="entry name" value="DCAF"/>
</dbReference>
<feature type="repeat" description="WD" evidence="1">
    <location>
        <begin position="254"/>
        <end position="296"/>
    </location>
</feature>
<dbReference type="GO" id="GO:0080008">
    <property type="term" value="C:Cul4-RING E3 ubiquitin ligase complex"/>
    <property type="evidence" value="ECO:0007669"/>
    <property type="project" value="TreeGrafter"/>
</dbReference>
<sequence>MGGISSRTMDSVCDPDFIFLLHYSRRSSSHLLNGVSDESDVEPDDDLQRQQASVSNANRLDKKEISFAIKQACEITDSSRKQNTSIVSMIQKRTIGSAFNTIEKCCINNNLLPNRFDLISNHKSKIFCGTYSNDGKFFLTASQDKVLHLYHTHNGEFNILKTIPARDVGWSVLDTAFSPDGENIVYSSWSECLYQCSVSKEISTQEMLSLNPGVRRFCVFSLVFSNDGREILGGANSGYLYFYDRGSNQRISRFEGHGDDVNSVAFADGSSQIFYSAGDDGLCKVWDRRTVNAANPIAVGTLAGHRDGITYIDSRGDGRYLITNSKDQTIKLWDIRALSNKIGMMNTRKAIRDLDWDYRWQHVPKRLRRAKEPMDGDTSVMTFRGHCVRETLIRCHFSPAATTGQRYIYTGCSMGRVYIYDILTGKIVRNLFAHEMCVRDVSWHPFYPYIVSTSWDCKMVRWRYMCDEMNALNDRRPEKEIKVKPQPPPRRSERIAAQRTRQP</sequence>
<dbReference type="SUPFAM" id="SSF50978">
    <property type="entry name" value="WD40 repeat-like"/>
    <property type="match status" value="1"/>
</dbReference>
<dbReference type="PANTHER" id="PTHR19847:SF7">
    <property type="entry name" value="DDB1- AND CUL4-ASSOCIATED FACTOR 11"/>
    <property type="match status" value="1"/>
</dbReference>
<dbReference type="InterPro" id="IPR015943">
    <property type="entry name" value="WD40/YVTN_repeat-like_dom_sf"/>
</dbReference>
<evidence type="ECO:0000313" key="3">
    <source>
        <dbReference type="Proteomes" id="UP000515204"/>
    </source>
</evidence>
<name>A0A6P3XI75_DINQU</name>
<dbReference type="InterPro" id="IPR036322">
    <property type="entry name" value="WD40_repeat_dom_sf"/>
</dbReference>
<dbReference type="PANTHER" id="PTHR19847">
    <property type="entry name" value="DDB1- AND CUL4-ASSOCIATED FACTOR 11"/>
    <property type="match status" value="1"/>
</dbReference>
<reference evidence="4" key="1">
    <citation type="submission" date="2025-08" db="UniProtKB">
        <authorList>
            <consortium name="RefSeq"/>
        </authorList>
    </citation>
    <scope>IDENTIFICATION</scope>
</reference>
<organism evidence="3 4">
    <name type="scientific">Dinoponera quadriceps</name>
    <name type="common">South American ant</name>
    <dbReference type="NCBI Taxonomy" id="609295"/>
    <lineage>
        <taxon>Eukaryota</taxon>
        <taxon>Metazoa</taxon>
        <taxon>Ecdysozoa</taxon>
        <taxon>Arthropoda</taxon>
        <taxon>Hexapoda</taxon>
        <taxon>Insecta</taxon>
        <taxon>Pterygota</taxon>
        <taxon>Neoptera</taxon>
        <taxon>Endopterygota</taxon>
        <taxon>Hymenoptera</taxon>
        <taxon>Apocrita</taxon>
        <taxon>Aculeata</taxon>
        <taxon>Formicoidea</taxon>
        <taxon>Formicidae</taxon>
        <taxon>Ponerinae</taxon>
        <taxon>Ponerini</taxon>
        <taxon>Dinoponera</taxon>
    </lineage>
</organism>
<dbReference type="RefSeq" id="XP_014477688.1">
    <property type="nucleotide sequence ID" value="XM_014622202.1"/>
</dbReference>
<dbReference type="GO" id="GO:0043161">
    <property type="term" value="P:proteasome-mediated ubiquitin-dependent protein catabolic process"/>
    <property type="evidence" value="ECO:0007669"/>
    <property type="project" value="TreeGrafter"/>
</dbReference>
<dbReference type="Pfam" id="PF00400">
    <property type="entry name" value="WD40"/>
    <property type="match status" value="4"/>
</dbReference>
<dbReference type="KEGG" id="dqu:106746051"/>
<feature type="repeat" description="WD" evidence="1">
    <location>
        <begin position="119"/>
        <end position="160"/>
    </location>
</feature>
<evidence type="ECO:0000313" key="4">
    <source>
        <dbReference type="RefSeq" id="XP_014477688.1"/>
    </source>
</evidence>
<accession>A0A6P3XI75</accession>
<dbReference type="OrthoDB" id="63070at2759"/>
<dbReference type="PROSITE" id="PS50294">
    <property type="entry name" value="WD_REPEATS_REGION"/>
    <property type="match status" value="2"/>
</dbReference>